<sequence>MACNQPPPPLQKQPLPTVPETPDIEERHLKRDATENEKPKFIFSAVKVGKEEKTPNVVVVAEVKKPAEATKVNPRKRKAEGQ</sequence>
<evidence type="ECO:0000313" key="3">
    <source>
        <dbReference type="Proteomes" id="UP000501690"/>
    </source>
</evidence>
<feature type="compositionally biased region" description="Basic and acidic residues" evidence="1">
    <location>
        <begin position="24"/>
        <end position="37"/>
    </location>
</feature>
<proteinExistence type="predicted"/>
<organism evidence="2 3">
    <name type="scientific">Vigna unguiculata</name>
    <name type="common">Cowpea</name>
    <dbReference type="NCBI Taxonomy" id="3917"/>
    <lineage>
        <taxon>Eukaryota</taxon>
        <taxon>Viridiplantae</taxon>
        <taxon>Streptophyta</taxon>
        <taxon>Embryophyta</taxon>
        <taxon>Tracheophyta</taxon>
        <taxon>Spermatophyta</taxon>
        <taxon>Magnoliopsida</taxon>
        <taxon>eudicotyledons</taxon>
        <taxon>Gunneridae</taxon>
        <taxon>Pentapetalae</taxon>
        <taxon>rosids</taxon>
        <taxon>fabids</taxon>
        <taxon>Fabales</taxon>
        <taxon>Fabaceae</taxon>
        <taxon>Papilionoideae</taxon>
        <taxon>50 kb inversion clade</taxon>
        <taxon>NPAAA clade</taxon>
        <taxon>indigoferoid/millettioid clade</taxon>
        <taxon>Phaseoleae</taxon>
        <taxon>Vigna</taxon>
    </lineage>
</organism>
<accession>A0A4D6NV50</accession>
<gene>
    <name evidence="2" type="ORF">DEO72_LG11g2679</name>
</gene>
<evidence type="ECO:0000256" key="1">
    <source>
        <dbReference type="SAM" id="MobiDB-lite"/>
    </source>
</evidence>
<dbReference type="AlphaFoldDB" id="A0A4D6NV50"/>
<dbReference type="Proteomes" id="UP000501690">
    <property type="component" value="Linkage Group LG11"/>
</dbReference>
<protein>
    <submittedName>
        <fullName evidence="2">Uncharacterized protein</fullName>
    </submittedName>
</protein>
<keyword evidence="3" id="KW-1185">Reference proteome</keyword>
<dbReference type="EMBL" id="CP039355">
    <property type="protein sequence ID" value="QCE15667.1"/>
    <property type="molecule type" value="Genomic_DNA"/>
</dbReference>
<reference evidence="2 3" key="1">
    <citation type="submission" date="2019-04" db="EMBL/GenBank/DDBJ databases">
        <title>An improved genome assembly and genetic linkage map for asparagus bean, Vigna unguiculata ssp. sesquipedialis.</title>
        <authorList>
            <person name="Xia Q."/>
            <person name="Zhang R."/>
            <person name="Dong Y."/>
        </authorList>
    </citation>
    <scope>NUCLEOTIDE SEQUENCE [LARGE SCALE GENOMIC DNA]</scope>
    <source>
        <tissue evidence="2">Leaf</tissue>
    </source>
</reference>
<feature type="region of interest" description="Disordered" evidence="1">
    <location>
        <begin position="1"/>
        <end position="37"/>
    </location>
</feature>
<feature type="compositionally biased region" description="Pro residues" evidence="1">
    <location>
        <begin position="1"/>
        <end position="19"/>
    </location>
</feature>
<evidence type="ECO:0000313" key="2">
    <source>
        <dbReference type="EMBL" id="QCE15667.1"/>
    </source>
</evidence>
<name>A0A4D6NV50_VIGUN</name>